<evidence type="ECO:0000313" key="3">
    <source>
        <dbReference type="Proteomes" id="UP001234178"/>
    </source>
</evidence>
<name>A0ABR0AGN0_9CRUS</name>
<dbReference type="Proteomes" id="UP001234178">
    <property type="component" value="Unassembled WGS sequence"/>
</dbReference>
<sequence length="548" mass="62721">MHVCETHFELETELKDYKKFKSGVGYLKLKDGVVPHLNLPTSTSCEVDYEAMYFSANNSDMALEGRMSVASMSSGYHSLQSESRMSTTTEFNVELHQILVVSEPNQTVNDCYHLEPIESPTLISSTEEPQKVEDLFVRHRSARISVDSLSSGYYSSQCESRMSTTTECNMALHHILGDACGHNHTCFNNYYCNEQMETSTPFVVNKETQTDYKQFVQSLSIKETQNETVSKKSRVRSKGFQHNLITWAHKDAAYCPCWKMMPLLASSPVLKLRSSQSSKINPWDVTVQDFNSPSPIKCTSPQQSWQISSTPLSAKRKLIDSLAIETSSYGDTSSCGTSRPKEDSSWHQSFTSNDISLLPSRLSFVHCMTEFKHRSRQRTIQLMKSYPRTYLGVDRDWISVLFLVGSKFKREGRRGNGHIGHGWINSSPHLESDTDLQHHIQKRYTYAINSDVNIYRQLEHKLNCFASNTDLKHHIQKRYTYAIDNDIDLLILDIIKEWILPGSIIISDCWKAYDKIEEHNEYIHLKVNHSLHFKDPETGAHTNQIEGL</sequence>
<proteinExistence type="predicted"/>
<comment type="caution">
    <text evidence="2">The sequence shown here is derived from an EMBL/GenBank/DDBJ whole genome shotgun (WGS) entry which is preliminary data.</text>
</comment>
<dbReference type="Pfam" id="PF12762">
    <property type="entry name" value="DDE_Tnp_IS1595"/>
    <property type="match status" value="1"/>
</dbReference>
<accession>A0ABR0AGN0</accession>
<keyword evidence="3" id="KW-1185">Reference proteome</keyword>
<protein>
    <recommendedName>
        <fullName evidence="1">ISXO2-like transposase domain-containing protein</fullName>
    </recommendedName>
</protein>
<dbReference type="PANTHER" id="PTHR47163">
    <property type="entry name" value="DDE_TNP_IS1595 DOMAIN-CONTAINING PROTEIN"/>
    <property type="match status" value="1"/>
</dbReference>
<reference evidence="2 3" key="1">
    <citation type="journal article" date="2023" name="Nucleic Acids Res.">
        <title>The hologenome of Daphnia magna reveals possible DNA methylation and microbiome-mediated evolution of the host genome.</title>
        <authorList>
            <person name="Chaturvedi A."/>
            <person name="Li X."/>
            <person name="Dhandapani V."/>
            <person name="Marshall H."/>
            <person name="Kissane S."/>
            <person name="Cuenca-Cambronero M."/>
            <person name="Asole G."/>
            <person name="Calvet F."/>
            <person name="Ruiz-Romero M."/>
            <person name="Marangio P."/>
            <person name="Guigo R."/>
            <person name="Rago D."/>
            <person name="Mirbahai L."/>
            <person name="Eastwood N."/>
            <person name="Colbourne J.K."/>
            <person name="Zhou J."/>
            <person name="Mallon E."/>
            <person name="Orsini L."/>
        </authorList>
    </citation>
    <scope>NUCLEOTIDE SEQUENCE [LARGE SCALE GENOMIC DNA]</scope>
    <source>
        <strain evidence="2">LRV0_1</strain>
    </source>
</reference>
<organism evidence="2 3">
    <name type="scientific">Daphnia magna</name>
    <dbReference type="NCBI Taxonomy" id="35525"/>
    <lineage>
        <taxon>Eukaryota</taxon>
        <taxon>Metazoa</taxon>
        <taxon>Ecdysozoa</taxon>
        <taxon>Arthropoda</taxon>
        <taxon>Crustacea</taxon>
        <taxon>Branchiopoda</taxon>
        <taxon>Diplostraca</taxon>
        <taxon>Cladocera</taxon>
        <taxon>Anomopoda</taxon>
        <taxon>Daphniidae</taxon>
        <taxon>Daphnia</taxon>
    </lineage>
</organism>
<dbReference type="InterPro" id="IPR053164">
    <property type="entry name" value="IS1016-like_transposase"/>
</dbReference>
<dbReference type="InterPro" id="IPR024445">
    <property type="entry name" value="Tnp_ISXO2-like"/>
</dbReference>
<dbReference type="EMBL" id="JAOYFB010000037">
    <property type="protein sequence ID" value="KAK4024277.1"/>
    <property type="molecule type" value="Genomic_DNA"/>
</dbReference>
<dbReference type="PANTHER" id="PTHR47163:SF2">
    <property type="entry name" value="SI:DKEY-17M8.2"/>
    <property type="match status" value="1"/>
</dbReference>
<evidence type="ECO:0000313" key="2">
    <source>
        <dbReference type="EMBL" id="KAK4024277.1"/>
    </source>
</evidence>
<feature type="domain" description="ISXO2-like transposase" evidence="1">
    <location>
        <begin position="483"/>
        <end position="547"/>
    </location>
</feature>
<gene>
    <name evidence="2" type="ORF">OUZ56_009661</name>
</gene>
<evidence type="ECO:0000259" key="1">
    <source>
        <dbReference type="Pfam" id="PF12762"/>
    </source>
</evidence>